<feature type="compositionally biased region" description="Basic and acidic residues" evidence="1">
    <location>
        <begin position="174"/>
        <end position="187"/>
    </location>
</feature>
<keyword evidence="3" id="KW-1185">Reference proteome</keyword>
<dbReference type="RefSeq" id="WP_203380591.1">
    <property type="nucleotide sequence ID" value="NZ_JAENHP010000015.1"/>
</dbReference>
<dbReference type="Proteomes" id="UP000632138">
    <property type="component" value="Unassembled WGS sequence"/>
</dbReference>
<name>A0ABS2ALD7_9ACTN</name>
<accession>A0ABS2ALD7</accession>
<gene>
    <name evidence="2" type="ORF">JIG36_34430</name>
</gene>
<dbReference type="EMBL" id="JAENHP010000015">
    <property type="protein sequence ID" value="MBM2620611.1"/>
    <property type="molecule type" value="Genomic_DNA"/>
</dbReference>
<dbReference type="Pfam" id="PF14137">
    <property type="entry name" value="DUF4304"/>
    <property type="match status" value="1"/>
</dbReference>
<evidence type="ECO:0000256" key="1">
    <source>
        <dbReference type="SAM" id="MobiDB-lite"/>
    </source>
</evidence>
<proteinExistence type="predicted"/>
<sequence length="195" mass="21727">MVKTHVGPPLREAGFKGSAPTWRLRSPAGDVAIVNLQKSSYNDGDEVNFYVNLAVLPAAWWEYLIDETPQRRPANPVERDGLLRRRLDPPVKFRLRDGWVVGGADDADDGGIVLGEQLEQVAIPELRALLDPGGLAAFVEGDAPGWWVTRRKELALAYAVAGEGMTPRLQRVLDDFDRSPHDPRDAKQAAWLRRR</sequence>
<dbReference type="InterPro" id="IPR025412">
    <property type="entry name" value="DUF4304"/>
</dbReference>
<evidence type="ECO:0000313" key="3">
    <source>
        <dbReference type="Proteomes" id="UP000632138"/>
    </source>
</evidence>
<protein>
    <submittedName>
        <fullName evidence="2">DUF4304 domain-containing protein</fullName>
    </submittedName>
</protein>
<evidence type="ECO:0000313" key="2">
    <source>
        <dbReference type="EMBL" id="MBM2620611.1"/>
    </source>
</evidence>
<comment type="caution">
    <text evidence="2">The sequence shown here is derived from an EMBL/GenBank/DDBJ whole genome shotgun (WGS) entry which is preliminary data.</text>
</comment>
<organism evidence="2 3">
    <name type="scientific">Paractinoplanes ovalisporus</name>
    <dbReference type="NCBI Taxonomy" id="2810368"/>
    <lineage>
        <taxon>Bacteria</taxon>
        <taxon>Bacillati</taxon>
        <taxon>Actinomycetota</taxon>
        <taxon>Actinomycetes</taxon>
        <taxon>Micromonosporales</taxon>
        <taxon>Micromonosporaceae</taxon>
        <taxon>Paractinoplanes</taxon>
    </lineage>
</organism>
<feature type="region of interest" description="Disordered" evidence="1">
    <location>
        <begin position="174"/>
        <end position="195"/>
    </location>
</feature>
<reference evidence="2 3" key="1">
    <citation type="submission" date="2021-01" db="EMBL/GenBank/DDBJ databases">
        <title>Actinoplanes sp. nov. LDG1-06 isolated from lichen.</title>
        <authorList>
            <person name="Saeng-In P."/>
            <person name="Phongsopitanun W."/>
            <person name="Kanchanasin P."/>
            <person name="Yuki M."/>
            <person name="Kudo T."/>
            <person name="Ohkuma M."/>
            <person name="Tanasupawat S."/>
        </authorList>
    </citation>
    <scope>NUCLEOTIDE SEQUENCE [LARGE SCALE GENOMIC DNA]</scope>
    <source>
        <strain evidence="2 3">LDG1-06</strain>
    </source>
</reference>